<dbReference type="EMBL" id="HBGH01015094">
    <property type="protein sequence ID" value="CAD9236327.1"/>
    <property type="molecule type" value="Transcribed_RNA"/>
</dbReference>
<organism evidence="5">
    <name type="scientific">Compsopogon caeruleus</name>
    <dbReference type="NCBI Taxonomy" id="31354"/>
    <lineage>
        <taxon>Eukaryota</taxon>
        <taxon>Rhodophyta</taxon>
        <taxon>Compsopogonophyceae</taxon>
        <taxon>Compsopogonales</taxon>
        <taxon>Compsopogonaceae</taxon>
        <taxon>Compsopogon</taxon>
    </lineage>
</organism>
<dbReference type="InterPro" id="IPR036521">
    <property type="entry name" value="SRP19-like_sf"/>
</dbReference>
<name>A0A7S1TJ48_9RHOD</name>
<evidence type="ECO:0000256" key="3">
    <source>
        <dbReference type="ARBA" id="ARBA00023135"/>
    </source>
</evidence>
<keyword evidence="3" id="KW-0733">Signal recognition particle</keyword>
<dbReference type="Pfam" id="PF01922">
    <property type="entry name" value="SRP19"/>
    <property type="match status" value="1"/>
</dbReference>
<dbReference type="Gene3D" id="3.30.56.30">
    <property type="entry name" value="Signal recognition particle, SRP19-like subunit"/>
    <property type="match status" value="1"/>
</dbReference>
<keyword evidence="4" id="KW-0687">Ribonucleoprotein</keyword>
<dbReference type="GO" id="GO:0008312">
    <property type="term" value="F:7S RNA binding"/>
    <property type="evidence" value="ECO:0007669"/>
    <property type="project" value="InterPro"/>
</dbReference>
<evidence type="ECO:0000256" key="4">
    <source>
        <dbReference type="ARBA" id="ARBA00023274"/>
    </source>
</evidence>
<evidence type="ECO:0000256" key="2">
    <source>
        <dbReference type="ARBA" id="ARBA00022490"/>
    </source>
</evidence>
<proteinExistence type="predicted"/>
<dbReference type="PANTHER" id="PTHR17453:SF0">
    <property type="entry name" value="SIGNAL RECOGNITION PARTICLE 19 KDA PROTEIN"/>
    <property type="match status" value="1"/>
</dbReference>
<gene>
    <name evidence="5" type="ORF">CCAE0312_LOCUS8421</name>
</gene>
<evidence type="ECO:0000256" key="1">
    <source>
        <dbReference type="ARBA" id="ARBA00004496"/>
    </source>
</evidence>
<dbReference type="AlphaFoldDB" id="A0A7S1TJ48"/>
<dbReference type="PANTHER" id="PTHR17453">
    <property type="entry name" value="SIGNAL RECOGNITION PARTICLE 19 KD PROTEIN"/>
    <property type="match status" value="1"/>
</dbReference>
<accession>A0A7S1TJ48</accession>
<sequence>MAMTAGSCAQPVTKDEVDFSRWICIYPSFLDQSRSIQEGRRIPKSSAVDKPNCIEVFEAVKVLRLRTVLENKAYSRDFLTHGRIRVELFDGESRMPLNAEIPSRRVLFRRVAENIPAVRAKMASLRANAESSSKGKKGKCRK</sequence>
<comment type="subcellular location">
    <subcellularLocation>
        <location evidence="1">Cytoplasm</location>
    </subcellularLocation>
</comment>
<reference evidence="5" key="1">
    <citation type="submission" date="2021-01" db="EMBL/GenBank/DDBJ databases">
        <authorList>
            <person name="Corre E."/>
            <person name="Pelletier E."/>
            <person name="Niang G."/>
            <person name="Scheremetjew M."/>
            <person name="Finn R."/>
            <person name="Kale V."/>
            <person name="Holt S."/>
            <person name="Cochrane G."/>
            <person name="Meng A."/>
            <person name="Brown T."/>
            <person name="Cohen L."/>
        </authorList>
    </citation>
    <scope>NUCLEOTIDE SEQUENCE</scope>
    <source>
        <strain evidence="5">SAG 36.94</strain>
    </source>
</reference>
<dbReference type="InterPro" id="IPR002778">
    <property type="entry name" value="Signal_recog_particle_SRP19"/>
</dbReference>
<dbReference type="SUPFAM" id="SSF69695">
    <property type="entry name" value="SRP19"/>
    <property type="match status" value="1"/>
</dbReference>
<dbReference type="GO" id="GO:0005786">
    <property type="term" value="C:signal recognition particle, endoplasmic reticulum targeting"/>
    <property type="evidence" value="ECO:0007669"/>
    <property type="project" value="UniProtKB-KW"/>
</dbReference>
<dbReference type="GO" id="GO:0006617">
    <property type="term" value="P:SRP-dependent cotranslational protein targeting to membrane, signal sequence recognition"/>
    <property type="evidence" value="ECO:0007669"/>
    <property type="project" value="TreeGrafter"/>
</dbReference>
<evidence type="ECO:0008006" key="6">
    <source>
        <dbReference type="Google" id="ProtNLM"/>
    </source>
</evidence>
<keyword evidence="2" id="KW-0963">Cytoplasm</keyword>
<protein>
    <recommendedName>
        <fullName evidence="6">Signal recognition particle 19 kDa protein</fullName>
    </recommendedName>
</protein>
<evidence type="ECO:0000313" key="5">
    <source>
        <dbReference type="EMBL" id="CAD9236327.1"/>
    </source>
</evidence>